<keyword evidence="1" id="KW-1133">Transmembrane helix</keyword>
<keyword evidence="3" id="KW-1185">Reference proteome</keyword>
<accession>A0A4R7CZ86</accession>
<dbReference type="EMBL" id="SNZV01000005">
    <property type="protein sequence ID" value="TDS13071.1"/>
    <property type="molecule type" value="Genomic_DNA"/>
</dbReference>
<evidence type="ECO:0000256" key="1">
    <source>
        <dbReference type="SAM" id="Phobius"/>
    </source>
</evidence>
<dbReference type="RefSeq" id="WP_133640572.1">
    <property type="nucleotide sequence ID" value="NZ_SNZV01000005.1"/>
</dbReference>
<organism evidence="2 3">
    <name type="scientific">Sphingobacterium paludis</name>
    <dbReference type="NCBI Taxonomy" id="1476465"/>
    <lineage>
        <taxon>Bacteria</taxon>
        <taxon>Pseudomonadati</taxon>
        <taxon>Bacteroidota</taxon>
        <taxon>Sphingobacteriia</taxon>
        <taxon>Sphingobacteriales</taxon>
        <taxon>Sphingobacteriaceae</taxon>
        <taxon>Sphingobacterium</taxon>
    </lineage>
</organism>
<evidence type="ECO:0000313" key="3">
    <source>
        <dbReference type="Proteomes" id="UP000294752"/>
    </source>
</evidence>
<keyword evidence="1" id="KW-0812">Transmembrane</keyword>
<dbReference type="Proteomes" id="UP000294752">
    <property type="component" value="Unassembled WGS sequence"/>
</dbReference>
<reference evidence="2 3" key="1">
    <citation type="submission" date="2019-03" db="EMBL/GenBank/DDBJ databases">
        <title>Genomic Encyclopedia of Type Strains, Phase III (KMG-III): the genomes of soil and plant-associated and newly described type strains.</title>
        <authorList>
            <person name="Whitman W."/>
        </authorList>
    </citation>
    <scope>NUCLEOTIDE SEQUENCE [LARGE SCALE GENOMIC DNA]</scope>
    <source>
        <strain evidence="2 3">CGMCC 1.12801</strain>
    </source>
</reference>
<feature type="transmembrane region" description="Helical" evidence="1">
    <location>
        <begin position="30"/>
        <end position="49"/>
    </location>
</feature>
<dbReference type="AlphaFoldDB" id="A0A4R7CZ86"/>
<name>A0A4R7CZ86_9SPHI</name>
<gene>
    <name evidence="2" type="ORF">B0I21_105204</name>
</gene>
<dbReference type="OrthoDB" id="675530at2"/>
<protein>
    <recommendedName>
        <fullName evidence="4">Nitrogen regulatory IIA protein</fullName>
    </recommendedName>
</protein>
<evidence type="ECO:0008006" key="4">
    <source>
        <dbReference type="Google" id="ProtNLM"/>
    </source>
</evidence>
<sequence>MKNLRTTINNWFDRLDGQWRAMPVRKQHRYTLLLFLGYALLSVAVLLKVCYDIAHSDSTLTIEHIENPINGQNKSSVSPQDSINKILKRKMYETCMSCL</sequence>
<comment type="caution">
    <text evidence="2">The sequence shown here is derived from an EMBL/GenBank/DDBJ whole genome shotgun (WGS) entry which is preliminary data.</text>
</comment>
<proteinExistence type="predicted"/>
<evidence type="ECO:0000313" key="2">
    <source>
        <dbReference type="EMBL" id="TDS13071.1"/>
    </source>
</evidence>
<keyword evidence="1" id="KW-0472">Membrane</keyword>